<dbReference type="eggNOG" id="COG1852">
    <property type="taxonomic scope" value="Bacteria"/>
</dbReference>
<dbReference type="OrthoDB" id="9787348at2"/>
<dbReference type="AlphaFoldDB" id="B6FYY7"/>
<evidence type="ECO:0008006" key="4">
    <source>
        <dbReference type="Google" id="ProtNLM"/>
    </source>
</evidence>
<dbReference type="HOGENOM" id="CLU_067052_0_2_9"/>
<reference evidence="2 3" key="1">
    <citation type="submission" date="2008-09" db="EMBL/GenBank/DDBJ databases">
        <authorList>
            <person name="Fulton L."/>
            <person name="Clifton S."/>
            <person name="Fulton B."/>
            <person name="Xu J."/>
            <person name="Minx P."/>
            <person name="Pepin K.H."/>
            <person name="Johnson M."/>
            <person name="Thiruvilangam P."/>
            <person name="Bhonagiri V."/>
            <person name="Nash W.E."/>
            <person name="Mardis E.R."/>
            <person name="Wilson R.K."/>
        </authorList>
    </citation>
    <scope>NUCLEOTIDE SEQUENCE [LARGE SCALE GENOMIC DNA]</scope>
    <source>
        <strain evidence="2 3">DSM 13275</strain>
    </source>
</reference>
<proteinExistence type="predicted"/>
<keyword evidence="3" id="KW-1185">Reference proteome</keyword>
<dbReference type="InterPro" id="IPR002829">
    <property type="entry name" value="DUF116"/>
</dbReference>
<keyword evidence="1" id="KW-0472">Membrane</keyword>
<dbReference type="Pfam" id="PF01976">
    <property type="entry name" value="DUF116"/>
    <property type="match status" value="1"/>
</dbReference>
<dbReference type="RefSeq" id="WP_006440009.1">
    <property type="nucleotide sequence ID" value="NZ_DS995356.1"/>
</dbReference>
<dbReference type="PANTHER" id="PTHR43801:SF1">
    <property type="entry name" value="POLYPRENYL SYNTHETASE"/>
    <property type="match status" value="1"/>
</dbReference>
<dbReference type="PANTHER" id="PTHR43801">
    <property type="entry name" value="NUCLEOTIDE-BINDING PROTEIN-RELATED"/>
    <property type="match status" value="1"/>
</dbReference>
<protein>
    <recommendedName>
        <fullName evidence="4">DUF116 domain-containing protein</fullName>
    </recommendedName>
</protein>
<dbReference type="EMBL" id="ABWP01000046">
    <property type="protein sequence ID" value="EEA85278.1"/>
    <property type="molecule type" value="Genomic_DNA"/>
</dbReference>
<comment type="caution">
    <text evidence="2">The sequence shown here is derived from an EMBL/GenBank/DDBJ whole genome shotgun (WGS) entry which is preliminary data.</text>
</comment>
<feature type="transmembrane region" description="Helical" evidence="1">
    <location>
        <begin position="78"/>
        <end position="96"/>
    </location>
</feature>
<name>B6FYY7_PEPHT</name>
<dbReference type="STRING" id="500633.CLOHIR_01091"/>
<organism evidence="2 3">
    <name type="scientific">Peptacetobacter hiranonis (strain DSM 13275 / JCM 10541 / KCTC 15199 / TO-931)</name>
    <name type="common">Clostridium hiranonis</name>
    <dbReference type="NCBI Taxonomy" id="500633"/>
    <lineage>
        <taxon>Bacteria</taxon>
        <taxon>Bacillati</taxon>
        <taxon>Bacillota</taxon>
        <taxon>Clostridia</taxon>
        <taxon>Peptostreptococcales</taxon>
        <taxon>Peptostreptococcaceae</taxon>
        <taxon>Peptacetobacter</taxon>
    </lineage>
</organism>
<evidence type="ECO:0000256" key="1">
    <source>
        <dbReference type="SAM" id="Phobius"/>
    </source>
</evidence>
<evidence type="ECO:0000313" key="3">
    <source>
        <dbReference type="Proteomes" id="UP000003178"/>
    </source>
</evidence>
<reference evidence="2 3" key="2">
    <citation type="submission" date="2008-10" db="EMBL/GenBank/DDBJ databases">
        <title>Draft genome sequence of Clostridium hiranonis (DSM 13275).</title>
        <authorList>
            <person name="Sudarsanam P."/>
            <person name="Ley R."/>
            <person name="Guruge J."/>
            <person name="Turnbaugh P.J."/>
            <person name="Mahowald M."/>
            <person name="Liep D."/>
            <person name="Gordon J."/>
        </authorList>
    </citation>
    <scope>NUCLEOTIDE SEQUENCE [LARGE SCALE GENOMIC DNA]</scope>
    <source>
        <strain evidence="2 3">DSM 13275</strain>
    </source>
</reference>
<sequence length="244" mass="26937">MSDMKKYSISIAILFSVLLAITLIGDFLVAGTPTLIIYISIILISIIAAILLFSAIITKKVLDDKKVSPSLMKINYRIVKLLYPIIVVISELAGMSKSGIRRVFIKLNNSYVRTGKYSFKGKDILVLLPHCLQQHTCKFRVTSTIENCARCGLCNIADLAKLGDDEDVHVFIATGGTLARKVIIENRPKAVIAVACERDLTEGIIDVKGIPVLGVYNERPNGPCFDTRVNMEMVREAVSFFKGK</sequence>
<evidence type="ECO:0000313" key="2">
    <source>
        <dbReference type="EMBL" id="EEA85278.1"/>
    </source>
</evidence>
<dbReference type="PIRSF" id="PIRSF006594">
    <property type="entry name" value="UCP006594"/>
    <property type="match status" value="1"/>
</dbReference>
<keyword evidence="1" id="KW-1133">Transmembrane helix</keyword>
<gene>
    <name evidence="2" type="ORF">CLOHIR_01091</name>
</gene>
<feature type="transmembrane region" description="Helical" evidence="1">
    <location>
        <begin position="35"/>
        <end position="57"/>
    </location>
</feature>
<feature type="transmembrane region" description="Helical" evidence="1">
    <location>
        <begin position="7"/>
        <end position="29"/>
    </location>
</feature>
<accession>B6FYY7</accession>
<dbReference type="Proteomes" id="UP000003178">
    <property type="component" value="Unassembled WGS sequence"/>
</dbReference>
<keyword evidence="1" id="KW-0812">Transmembrane</keyword>